<accession>A0A0L8GXV9</accession>
<organism evidence="2">
    <name type="scientific">Octopus bimaculoides</name>
    <name type="common">California two-spotted octopus</name>
    <dbReference type="NCBI Taxonomy" id="37653"/>
    <lineage>
        <taxon>Eukaryota</taxon>
        <taxon>Metazoa</taxon>
        <taxon>Spiralia</taxon>
        <taxon>Lophotrochozoa</taxon>
        <taxon>Mollusca</taxon>
        <taxon>Cephalopoda</taxon>
        <taxon>Coleoidea</taxon>
        <taxon>Octopodiformes</taxon>
        <taxon>Octopoda</taxon>
        <taxon>Incirrata</taxon>
        <taxon>Octopodidae</taxon>
        <taxon>Octopus</taxon>
    </lineage>
</organism>
<proteinExistence type="predicted"/>
<name>A0A0L8GXV9_OCTBM</name>
<feature type="signal peptide" evidence="1">
    <location>
        <begin position="1"/>
        <end position="18"/>
    </location>
</feature>
<protein>
    <submittedName>
        <fullName evidence="2">Uncharacterized protein</fullName>
    </submittedName>
</protein>
<reference evidence="2" key="1">
    <citation type="submission" date="2015-07" db="EMBL/GenBank/DDBJ databases">
        <title>MeaNS - Measles Nucleotide Surveillance Program.</title>
        <authorList>
            <person name="Tran T."/>
            <person name="Druce J."/>
        </authorList>
    </citation>
    <scope>NUCLEOTIDE SEQUENCE</scope>
    <source>
        <strain evidence="2">UCB-OBI-ISO-001</strain>
        <tissue evidence="2">Gonad</tissue>
    </source>
</reference>
<evidence type="ECO:0000256" key="1">
    <source>
        <dbReference type="SAM" id="SignalP"/>
    </source>
</evidence>
<keyword evidence="1" id="KW-0732">Signal</keyword>
<evidence type="ECO:0000313" key="2">
    <source>
        <dbReference type="EMBL" id="KOF81425.1"/>
    </source>
</evidence>
<gene>
    <name evidence="2" type="ORF">OCBIM_22026509mg</name>
</gene>
<feature type="chain" id="PRO_5005583295" evidence="1">
    <location>
        <begin position="19"/>
        <end position="53"/>
    </location>
</feature>
<dbReference type="EMBL" id="KQ420060">
    <property type="protein sequence ID" value="KOF81425.1"/>
    <property type="molecule type" value="Genomic_DNA"/>
</dbReference>
<dbReference type="AlphaFoldDB" id="A0A0L8GXV9"/>
<sequence>MDLQTCWFFAIFTTLVKASPAMLKPPNPTTALVLMFLMLSNPILSQSYFGKGS</sequence>